<dbReference type="PANTHER" id="PTHR11241">
    <property type="entry name" value="DEOXYURIDINE 5'-TRIPHOSPHATE NUCLEOTIDOHYDROLASE"/>
    <property type="match status" value="1"/>
</dbReference>
<comment type="subunit">
    <text evidence="4 13">Homotrimer.</text>
</comment>
<dbReference type="GO" id="GO:0000287">
    <property type="term" value="F:magnesium ion binding"/>
    <property type="evidence" value="ECO:0007669"/>
    <property type="project" value="UniProtKB-UniRule"/>
</dbReference>
<dbReference type="InterPro" id="IPR036157">
    <property type="entry name" value="dUTPase-like_sf"/>
</dbReference>
<evidence type="ECO:0000256" key="10">
    <source>
        <dbReference type="ARBA" id="ARBA00023080"/>
    </source>
</evidence>
<dbReference type="EC" id="3.6.1.23" evidence="5 13"/>
<evidence type="ECO:0000256" key="11">
    <source>
        <dbReference type="ARBA" id="ARBA00030698"/>
    </source>
</evidence>
<keyword evidence="10 13" id="KW-0546">Nucleotide metabolism</keyword>
<dbReference type="NCBIfam" id="NF001862">
    <property type="entry name" value="PRK00601.1"/>
    <property type="match status" value="1"/>
</dbReference>
<protein>
    <recommendedName>
        <fullName evidence="6 13">Deoxyuridine 5'-triphosphate nucleotidohydrolase</fullName>
        <shortName evidence="13">dUTPase</shortName>
        <ecNumber evidence="5 13">3.6.1.23</ecNumber>
    </recommendedName>
    <alternativeName>
        <fullName evidence="11 13">dUTP pyrophosphatase</fullName>
    </alternativeName>
</protein>
<feature type="domain" description="dUTPase-like" evidence="14">
    <location>
        <begin position="15"/>
        <end position="145"/>
    </location>
</feature>
<comment type="similarity">
    <text evidence="3 13">Belongs to the dUTPase family.</text>
</comment>
<reference evidence="16" key="1">
    <citation type="submission" date="2016-05" db="EMBL/GenBank/DDBJ databases">
        <title>Comparative genomics of biotechnologically important yeasts.</title>
        <authorList>
            <consortium name="DOE Joint Genome Institute"/>
            <person name="Riley R."/>
            <person name="Haridas S."/>
            <person name="Wolfe K.H."/>
            <person name="Lopes M.R."/>
            <person name="Hittinger C.T."/>
            <person name="Goker M."/>
            <person name="Salamov A."/>
            <person name="Wisecaver J."/>
            <person name="Long T.M."/>
            <person name="Aerts A.L."/>
            <person name="Barry K."/>
            <person name="Choi C."/>
            <person name="Clum A."/>
            <person name="Coughlan A.Y."/>
            <person name="Deshpande S."/>
            <person name="Douglass A.P."/>
            <person name="Hanson S.J."/>
            <person name="Klenk H.-P."/>
            <person name="Labutti K."/>
            <person name="Lapidus A."/>
            <person name="Lindquist E."/>
            <person name="Lipzen A."/>
            <person name="Meier-Kolthoff J.P."/>
            <person name="Ohm R.A."/>
            <person name="Otillar R.P."/>
            <person name="Pangilinan J."/>
            <person name="Peng Y."/>
            <person name="Rokas A."/>
            <person name="Rosa C.A."/>
            <person name="Scheuner C."/>
            <person name="Sibirny A.A."/>
            <person name="Slot J.C."/>
            <person name="Stielow J.B."/>
            <person name="Sun H."/>
            <person name="Kurtzman C.P."/>
            <person name="Blackwell M."/>
            <person name="Grigoriev I.V."/>
            <person name="Jeffries T.W."/>
        </authorList>
    </citation>
    <scope>NUCLEOTIDE SEQUENCE [LARGE SCALE GENOMIC DNA]</scope>
    <source>
        <strain evidence="16">DSM 1968</strain>
    </source>
</reference>
<keyword evidence="8 13" id="KW-0378">Hydrolase</keyword>
<dbReference type="GO" id="GO:0035863">
    <property type="term" value="P:dITP catabolic process"/>
    <property type="evidence" value="ECO:0007669"/>
    <property type="project" value="EnsemblFungi"/>
</dbReference>
<keyword evidence="9 13" id="KW-0460">Magnesium</keyword>
<dbReference type="InterPro" id="IPR008181">
    <property type="entry name" value="dUTPase"/>
</dbReference>
<evidence type="ECO:0000256" key="6">
    <source>
        <dbReference type="ARBA" id="ARBA00021732"/>
    </source>
</evidence>
<dbReference type="RefSeq" id="XP_020048906.1">
    <property type="nucleotide sequence ID" value="XM_020190376.1"/>
</dbReference>
<sequence length="150" mass="16139">MPTMASLKIYRRSENATIPTRGSLHSAGYDLYSSQDTVIPGRGQALVSTDISMVIPIGTYGRVAPRSGLAVKYGISTGAGVIDSDYRGEVKVMLFNHKDEAFTIKKGDRIAQLILEKYLVADIVEIDLSQLDQTLRGEGGFGSTGVGLKN</sequence>
<dbReference type="AlphaFoldDB" id="A0A1D2VLW6"/>
<keyword evidence="7 13" id="KW-0479">Metal-binding</keyword>
<dbReference type="EMBL" id="KV454477">
    <property type="protein sequence ID" value="ODV62599.1"/>
    <property type="molecule type" value="Genomic_DNA"/>
</dbReference>
<comment type="pathway">
    <text evidence="2 13">Pyrimidine metabolism; dUMP biosynthesis; dUMP from dCTP (dUTP route): step 2/2.</text>
</comment>
<dbReference type="InterPro" id="IPR033704">
    <property type="entry name" value="dUTPase_trimeric"/>
</dbReference>
<dbReference type="CDD" id="cd07557">
    <property type="entry name" value="trimeric_dUTPase"/>
    <property type="match status" value="1"/>
</dbReference>
<dbReference type="InParanoid" id="A0A1D2VLW6"/>
<evidence type="ECO:0000256" key="1">
    <source>
        <dbReference type="ARBA" id="ARBA00001946"/>
    </source>
</evidence>
<evidence type="ECO:0000256" key="13">
    <source>
        <dbReference type="RuleBase" id="RU367024"/>
    </source>
</evidence>
<organism evidence="15 16">
    <name type="scientific">Ascoidea rubescens DSM 1968</name>
    <dbReference type="NCBI Taxonomy" id="1344418"/>
    <lineage>
        <taxon>Eukaryota</taxon>
        <taxon>Fungi</taxon>
        <taxon>Dikarya</taxon>
        <taxon>Ascomycota</taxon>
        <taxon>Saccharomycotina</taxon>
        <taxon>Saccharomycetes</taxon>
        <taxon>Ascoideaceae</taxon>
        <taxon>Ascoidea</taxon>
    </lineage>
</organism>
<dbReference type="GO" id="GO:0004170">
    <property type="term" value="F:dUTP diphosphatase activity"/>
    <property type="evidence" value="ECO:0007669"/>
    <property type="project" value="UniProtKB-UniRule"/>
</dbReference>
<dbReference type="PANTHER" id="PTHR11241:SF0">
    <property type="entry name" value="DEOXYURIDINE 5'-TRIPHOSPHATE NUCLEOTIDOHYDROLASE"/>
    <property type="match status" value="1"/>
</dbReference>
<dbReference type="GO" id="GO:0046081">
    <property type="term" value="P:dUTP catabolic process"/>
    <property type="evidence" value="ECO:0007669"/>
    <property type="project" value="UniProtKB-UniRule"/>
</dbReference>
<dbReference type="GO" id="GO:0006226">
    <property type="term" value="P:dUMP biosynthetic process"/>
    <property type="evidence" value="ECO:0007669"/>
    <property type="project" value="UniProtKB-UniRule"/>
</dbReference>
<dbReference type="SUPFAM" id="SSF51283">
    <property type="entry name" value="dUTPase-like"/>
    <property type="match status" value="1"/>
</dbReference>
<keyword evidence="16" id="KW-1185">Reference proteome</keyword>
<evidence type="ECO:0000256" key="4">
    <source>
        <dbReference type="ARBA" id="ARBA00011233"/>
    </source>
</evidence>
<dbReference type="Pfam" id="PF00692">
    <property type="entry name" value="dUTPase"/>
    <property type="match status" value="1"/>
</dbReference>
<evidence type="ECO:0000256" key="5">
    <source>
        <dbReference type="ARBA" id="ARBA00012379"/>
    </source>
</evidence>
<evidence type="ECO:0000259" key="14">
    <source>
        <dbReference type="Pfam" id="PF00692"/>
    </source>
</evidence>
<dbReference type="GO" id="GO:0035870">
    <property type="term" value="F:dITP diphosphatase activity"/>
    <property type="evidence" value="ECO:0007669"/>
    <property type="project" value="EnsemblFungi"/>
</dbReference>
<gene>
    <name evidence="15" type="ORF">ASCRUDRAFT_32628</name>
</gene>
<evidence type="ECO:0000313" key="16">
    <source>
        <dbReference type="Proteomes" id="UP000095038"/>
    </source>
</evidence>
<evidence type="ECO:0000313" key="15">
    <source>
        <dbReference type="EMBL" id="ODV62599.1"/>
    </source>
</evidence>
<dbReference type="UniPathway" id="UPA00610">
    <property type="reaction ID" value="UER00666"/>
</dbReference>
<dbReference type="Gene3D" id="2.70.40.10">
    <property type="match status" value="1"/>
</dbReference>
<dbReference type="STRING" id="1344418.A0A1D2VLW6"/>
<evidence type="ECO:0000256" key="3">
    <source>
        <dbReference type="ARBA" id="ARBA00006581"/>
    </source>
</evidence>
<comment type="function">
    <text evidence="13">Involved in nucleotide metabolism via production of dUMP, the immediate precursor of thymidine nucleotides, and decreases the intracellular concentration of dUTP so that uracil cannot be incorporated into DNA.</text>
</comment>
<evidence type="ECO:0000256" key="2">
    <source>
        <dbReference type="ARBA" id="ARBA00005142"/>
    </source>
</evidence>
<evidence type="ECO:0000256" key="7">
    <source>
        <dbReference type="ARBA" id="ARBA00022723"/>
    </source>
</evidence>
<comment type="catalytic activity">
    <reaction evidence="12">
        <text>dUTP + H2O = dUMP + diphosphate + H(+)</text>
        <dbReference type="Rhea" id="RHEA:10248"/>
        <dbReference type="ChEBI" id="CHEBI:15377"/>
        <dbReference type="ChEBI" id="CHEBI:15378"/>
        <dbReference type="ChEBI" id="CHEBI:33019"/>
        <dbReference type="ChEBI" id="CHEBI:61555"/>
        <dbReference type="ChEBI" id="CHEBI:246422"/>
        <dbReference type="EC" id="3.6.1.23"/>
    </reaction>
    <physiologicalReaction direction="left-to-right" evidence="12">
        <dbReference type="Rhea" id="RHEA:10249"/>
    </physiologicalReaction>
</comment>
<dbReference type="Proteomes" id="UP000095038">
    <property type="component" value="Unassembled WGS sequence"/>
</dbReference>
<name>A0A1D2VLW6_9ASCO</name>
<dbReference type="FunFam" id="2.70.40.10:FF:000007">
    <property type="entry name" value="dUTP pyrophosphatase"/>
    <property type="match status" value="1"/>
</dbReference>
<dbReference type="OrthoDB" id="419889at2759"/>
<evidence type="ECO:0000256" key="9">
    <source>
        <dbReference type="ARBA" id="ARBA00022842"/>
    </source>
</evidence>
<dbReference type="FunCoup" id="A0A1D2VLW6">
    <property type="interactions" value="1165"/>
</dbReference>
<evidence type="ECO:0000256" key="8">
    <source>
        <dbReference type="ARBA" id="ARBA00022801"/>
    </source>
</evidence>
<dbReference type="NCBIfam" id="TIGR00576">
    <property type="entry name" value="dut"/>
    <property type="match status" value="1"/>
</dbReference>
<dbReference type="GeneID" id="30964012"/>
<evidence type="ECO:0000256" key="12">
    <source>
        <dbReference type="ARBA" id="ARBA00048211"/>
    </source>
</evidence>
<proteinExistence type="inferred from homology"/>
<dbReference type="InterPro" id="IPR029054">
    <property type="entry name" value="dUTPase-like"/>
</dbReference>
<accession>A0A1D2VLW6</accession>
<comment type="cofactor">
    <cofactor evidence="1 13">
        <name>Mg(2+)</name>
        <dbReference type="ChEBI" id="CHEBI:18420"/>
    </cofactor>
</comment>